<dbReference type="AlphaFoldDB" id="A0A2T4UKW5"/>
<dbReference type="GO" id="GO:0016757">
    <property type="term" value="F:glycosyltransferase activity"/>
    <property type="evidence" value="ECO:0007669"/>
    <property type="project" value="UniProtKB-KW"/>
</dbReference>
<reference evidence="4 5" key="1">
    <citation type="submission" date="2018-03" db="EMBL/GenBank/DDBJ databases">
        <title>Aquarubrobacter algicola gen. nov., sp. nov., a novel actinobacterium isolated from shallow eutrophic lake during the end of cyanobacterial harmful algal blooms.</title>
        <authorList>
            <person name="Chun S.J."/>
        </authorList>
    </citation>
    <scope>NUCLEOTIDE SEQUENCE [LARGE SCALE GENOMIC DNA]</scope>
    <source>
        <strain evidence="4 5">Seoho-28</strain>
    </source>
</reference>
<organism evidence="4 5">
    <name type="scientific">Paraconexibacter algicola</name>
    <dbReference type="NCBI Taxonomy" id="2133960"/>
    <lineage>
        <taxon>Bacteria</taxon>
        <taxon>Bacillati</taxon>
        <taxon>Actinomycetota</taxon>
        <taxon>Thermoleophilia</taxon>
        <taxon>Solirubrobacterales</taxon>
        <taxon>Paraconexibacteraceae</taxon>
        <taxon>Paraconexibacter</taxon>
    </lineage>
</organism>
<dbReference type="RefSeq" id="WP_107568504.1">
    <property type="nucleotide sequence ID" value="NZ_PYYB01000001.1"/>
</dbReference>
<keyword evidence="1" id="KW-0328">Glycosyltransferase</keyword>
<comment type="caution">
    <text evidence="4">The sequence shown here is derived from an EMBL/GenBank/DDBJ whole genome shotgun (WGS) entry which is preliminary data.</text>
</comment>
<dbReference type="PANTHER" id="PTHR46401">
    <property type="entry name" value="GLYCOSYLTRANSFERASE WBBK-RELATED"/>
    <property type="match status" value="1"/>
</dbReference>
<dbReference type="CDD" id="cd03809">
    <property type="entry name" value="GT4_MtfB-like"/>
    <property type="match status" value="1"/>
</dbReference>
<dbReference type="SUPFAM" id="SSF53756">
    <property type="entry name" value="UDP-Glycosyltransferase/glycogen phosphorylase"/>
    <property type="match status" value="1"/>
</dbReference>
<keyword evidence="2 4" id="KW-0808">Transferase</keyword>
<evidence type="ECO:0000256" key="2">
    <source>
        <dbReference type="ARBA" id="ARBA00022679"/>
    </source>
</evidence>
<dbReference type="Pfam" id="PF13439">
    <property type="entry name" value="Glyco_transf_4"/>
    <property type="match status" value="1"/>
</dbReference>
<proteinExistence type="predicted"/>
<feature type="domain" description="Glycosyltransferase subfamily 4-like N-terminal" evidence="3">
    <location>
        <begin position="48"/>
        <end position="151"/>
    </location>
</feature>
<dbReference type="EMBL" id="PYYB01000001">
    <property type="protein sequence ID" value="PTL59860.1"/>
    <property type="molecule type" value="Genomic_DNA"/>
</dbReference>
<dbReference type="Proteomes" id="UP000240739">
    <property type="component" value="Unassembled WGS sequence"/>
</dbReference>
<dbReference type="OrthoDB" id="9801609at2"/>
<dbReference type="GO" id="GO:0009103">
    <property type="term" value="P:lipopolysaccharide biosynthetic process"/>
    <property type="evidence" value="ECO:0007669"/>
    <property type="project" value="TreeGrafter"/>
</dbReference>
<dbReference type="Gene3D" id="3.40.50.2000">
    <property type="entry name" value="Glycogen Phosphorylase B"/>
    <property type="match status" value="2"/>
</dbReference>
<accession>A0A2T4UKW5</accession>
<dbReference type="InterPro" id="IPR028098">
    <property type="entry name" value="Glyco_trans_4-like_N"/>
</dbReference>
<evidence type="ECO:0000259" key="3">
    <source>
        <dbReference type="Pfam" id="PF13439"/>
    </source>
</evidence>
<evidence type="ECO:0000313" key="4">
    <source>
        <dbReference type="EMBL" id="PTL59860.1"/>
    </source>
</evidence>
<dbReference type="Pfam" id="PF13692">
    <property type="entry name" value="Glyco_trans_1_4"/>
    <property type="match status" value="1"/>
</dbReference>
<evidence type="ECO:0000313" key="5">
    <source>
        <dbReference type="Proteomes" id="UP000240739"/>
    </source>
</evidence>
<sequence length="343" mass="36387">MRTVVLDARDAFAQPLRGWGRSVLGLVQHLPGALGDDLRLELVREGGGPLEVLFEQVQLPRIARRAGADLVHAPNCFLPLRRSCRGVVTVHDLAFEAHPDDFARTTGLKYRTITRRAVRSADAVICVSAWTAADVADRYGVPAEKLHVVHNAPSLPLTDGPAGLAAAGLRDDGRPYLLAVGDLRAKKNLARLEAAHGALVARGALEHRLILAGTDTATRDHEPGRHGAETTGYLDDRALDALMRGADLLVHPSLYEGFGLVLVEAMARGVPVACADATALPETAGGAAELFDPLDVEAIADAILRALGRRDELAGAGRVVAAAHTWEATARATAAVYRQVLDA</sequence>
<protein>
    <submittedName>
        <fullName evidence="4">Glycosyltransferase family 1 protein</fullName>
    </submittedName>
</protein>
<keyword evidence="5" id="KW-1185">Reference proteome</keyword>
<evidence type="ECO:0000256" key="1">
    <source>
        <dbReference type="ARBA" id="ARBA00022676"/>
    </source>
</evidence>
<name>A0A2T4UKW5_9ACTN</name>
<gene>
    <name evidence="4" type="ORF">C7Y72_09455</name>
</gene>
<dbReference type="PANTHER" id="PTHR46401:SF2">
    <property type="entry name" value="GLYCOSYLTRANSFERASE WBBK-RELATED"/>
    <property type="match status" value="1"/>
</dbReference>